<keyword evidence="2" id="KW-0732">Signal</keyword>
<keyword evidence="1" id="KW-0472">Membrane</keyword>
<keyword evidence="1" id="KW-0812">Transmembrane</keyword>
<feature type="chain" id="PRO_5043426412" evidence="2">
    <location>
        <begin position="17"/>
        <end position="118"/>
    </location>
</feature>
<evidence type="ECO:0000256" key="1">
    <source>
        <dbReference type="SAM" id="Phobius"/>
    </source>
</evidence>
<name>A0AAU9XT83_9CNID</name>
<sequence>MLQVLLLFFIPPWLLLDLPFKVQHIYSELYTFSKCKAYTSLTGKSLFSVICFYVFCQLLLSGFFAFNVRKILEHFSEAKRTAFFAVHISVVLALPDLNALANIRQEVTQFSFGSNRVR</sequence>
<feature type="signal peptide" evidence="2">
    <location>
        <begin position="1"/>
        <end position="16"/>
    </location>
</feature>
<comment type="caution">
    <text evidence="3">The sequence shown here is derived from an EMBL/GenBank/DDBJ whole genome shotgun (WGS) entry which is preliminary data.</text>
</comment>
<dbReference type="Proteomes" id="UP001159428">
    <property type="component" value="Unassembled WGS sequence"/>
</dbReference>
<accession>A0AAU9XT83</accession>
<evidence type="ECO:0000313" key="3">
    <source>
        <dbReference type="EMBL" id="CAH3158281.1"/>
    </source>
</evidence>
<evidence type="ECO:0000313" key="4">
    <source>
        <dbReference type="Proteomes" id="UP001159428"/>
    </source>
</evidence>
<feature type="non-terminal residue" evidence="3">
    <location>
        <position position="118"/>
    </location>
</feature>
<keyword evidence="4" id="KW-1185">Reference proteome</keyword>
<gene>
    <name evidence="3" type="ORF">PMEA_00030416</name>
</gene>
<protein>
    <submittedName>
        <fullName evidence="3">Uncharacterized protein</fullName>
    </submittedName>
</protein>
<dbReference type="AlphaFoldDB" id="A0AAU9XT83"/>
<organism evidence="3 4">
    <name type="scientific">Pocillopora meandrina</name>
    <dbReference type="NCBI Taxonomy" id="46732"/>
    <lineage>
        <taxon>Eukaryota</taxon>
        <taxon>Metazoa</taxon>
        <taxon>Cnidaria</taxon>
        <taxon>Anthozoa</taxon>
        <taxon>Hexacorallia</taxon>
        <taxon>Scleractinia</taxon>
        <taxon>Astrocoeniina</taxon>
        <taxon>Pocilloporidae</taxon>
        <taxon>Pocillopora</taxon>
    </lineage>
</organism>
<feature type="transmembrane region" description="Helical" evidence="1">
    <location>
        <begin position="45"/>
        <end position="66"/>
    </location>
</feature>
<dbReference type="EMBL" id="CALNXJ010000067">
    <property type="protein sequence ID" value="CAH3158281.1"/>
    <property type="molecule type" value="Genomic_DNA"/>
</dbReference>
<keyword evidence="1" id="KW-1133">Transmembrane helix</keyword>
<proteinExistence type="predicted"/>
<reference evidence="3 4" key="1">
    <citation type="submission" date="2022-05" db="EMBL/GenBank/DDBJ databases">
        <authorList>
            <consortium name="Genoscope - CEA"/>
            <person name="William W."/>
        </authorList>
    </citation>
    <scope>NUCLEOTIDE SEQUENCE [LARGE SCALE GENOMIC DNA]</scope>
</reference>
<evidence type="ECO:0000256" key="2">
    <source>
        <dbReference type="SAM" id="SignalP"/>
    </source>
</evidence>